<proteinExistence type="predicted"/>
<organism evidence="2 3">
    <name type="scientific">Colletotrichum plurivorum</name>
    <dbReference type="NCBI Taxonomy" id="2175906"/>
    <lineage>
        <taxon>Eukaryota</taxon>
        <taxon>Fungi</taxon>
        <taxon>Dikarya</taxon>
        <taxon>Ascomycota</taxon>
        <taxon>Pezizomycotina</taxon>
        <taxon>Sordariomycetes</taxon>
        <taxon>Hypocreomycetidae</taxon>
        <taxon>Glomerellales</taxon>
        <taxon>Glomerellaceae</taxon>
        <taxon>Colletotrichum</taxon>
        <taxon>Colletotrichum orchidearum species complex</taxon>
    </lineage>
</organism>
<reference evidence="2" key="1">
    <citation type="journal article" date="2020" name="Phytopathology">
        <title>Genome Sequence Resources of Colletotrichum truncatum, C. plurivorum, C. musicola, and C. sojae: Four Species Pathogenic to Soybean (Glycine max).</title>
        <authorList>
            <person name="Rogerio F."/>
            <person name="Boufleur T.R."/>
            <person name="Ciampi-Guillardi M."/>
            <person name="Sukno S.A."/>
            <person name="Thon M.R."/>
            <person name="Massola Junior N.S."/>
            <person name="Baroncelli R."/>
        </authorList>
    </citation>
    <scope>NUCLEOTIDE SEQUENCE</scope>
    <source>
        <strain evidence="2">LFN00145</strain>
    </source>
</reference>
<feature type="compositionally biased region" description="Basic residues" evidence="1">
    <location>
        <begin position="1"/>
        <end position="10"/>
    </location>
</feature>
<dbReference type="AlphaFoldDB" id="A0A8H6KUN3"/>
<protein>
    <submittedName>
        <fullName evidence="2">Uncharacterized protein</fullName>
    </submittedName>
</protein>
<name>A0A8H6KUN3_9PEZI</name>
<accession>A0A8H6KUN3</accession>
<evidence type="ECO:0000256" key="1">
    <source>
        <dbReference type="SAM" id="MobiDB-lite"/>
    </source>
</evidence>
<evidence type="ECO:0000313" key="2">
    <source>
        <dbReference type="EMBL" id="KAF6837600.1"/>
    </source>
</evidence>
<keyword evidence="3" id="KW-1185">Reference proteome</keyword>
<evidence type="ECO:0000313" key="3">
    <source>
        <dbReference type="Proteomes" id="UP000654918"/>
    </source>
</evidence>
<sequence>MTRRDIKRQRATPPDHPPTTTAQERPDLLRSAAGMDAEWHPRSTEAAIPTPLSSCHPVPAANHDRSHVVRPMRRSDGTLTDTWRRLMTSAR</sequence>
<comment type="caution">
    <text evidence="2">The sequence shown here is derived from an EMBL/GenBank/DDBJ whole genome shotgun (WGS) entry which is preliminary data.</text>
</comment>
<dbReference type="EMBL" id="WIGO01000024">
    <property type="protein sequence ID" value="KAF6837600.1"/>
    <property type="molecule type" value="Genomic_DNA"/>
</dbReference>
<gene>
    <name evidence="2" type="ORF">CPLU01_02953</name>
</gene>
<feature type="region of interest" description="Disordered" evidence="1">
    <location>
        <begin position="1"/>
        <end position="26"/>
    </location>
</feature>
<dbReference type="Proteomes" id="UP000654918">
    <property type="component" value="Unassembled WGS sequence"/>
</dbReference>